<dbReference type="Proteomes" id="UP001215097">
    <property type="component" value="Chromosome"/>
</dbReference>
<evidence type="ECO:0008006" key="3">
    <source>
        <dbReference type="Google" id="ProtNLM"/>
    </source>
</evidence>
<dbReference type="EMBL" id="CP078075">
    <property type="protein sequence ID" value="WDM43330.1"/>
    <property type="molecule type" value="Genomic_DNA"/>
</dbReference>
<name>A0ABY7XMI5_MICLT</name>
<dbReference type="RefSeq" id="WP_282217182.1">
    <property type="nucleotide sequence ID" value="NZ_BAAAUN010000001.1"/>
</dbReference>
<keyword evidence="2" id="KW-1185">Reference proteome</keyword>
<evidence type="ECO:0000313" key="1">
    <source>
        <dbReference type="EMBL" id="WDM43330.1"/>
    </source>
</evidence>
<reference evidence="1 2" key="1">
    <citation type="submission" date="2021-06" db="EMBL/GenBank/DDBJ databases">
        <title>Genome-based taxonomic framework of Microbacterium strains isolated from marine environment, the description of four new species and reclassification of four preexisting species.</title>
        <authorList>
            <person name="Lee S.D."/>
            <person name="Kim S.-M."/>
            <person name="Byeon Y.-S."/>
            <person name="Yang H.L."/>
            <person name="Kim I.S."/>
        </authorList>
    </citation>
    <scope>NUCLEOTIDE SEQUENCE [LARGE SCALE GENOMIC DNA]</scope>
    <source>
        <strain evidence="1 2">KACC 14465</strain>
    </source>
</reference>
<gene>
    <name evidence="1" type="ORF">KV395_08730</name>
</gene>
<sequence>MAGLDVSAMWPDLFIELDDRHRANVRDVFATEYLTGWEPDRAAVAEVIELERGRIALSDYMKRNAARIASVPPST</sequence>
<proteinExistence type="predicted"/>
<accession>A0ABY7XMI5</accession>
<protein>
    <recommendedName>
        <fullName evidence="3">Antitoxin VbhA domain-containing protein</fullName>
    </recommendedName>
</protein>
<evidence type="ECO:0000313" key="2">
    <source>
        <dbReference type="Proteomes" id="UP001215097"/>
    </source>
</evidence>
<organism evidence="1 2">
    <name type="scientific">Microbacterium luteolum</name>
    <name type="common">Aureobacterium luteolum</name>
    <dbReference type="NCBI Taxonomy" id="69367"/>
    <lineage>
        <taxon>Bacteria</taxon>
        <taxon>Bacillati</taxon>
        <taxon>Actinomycetota</taxon>
        <taxon>Actinomycetes</taxon>
        <taxon>Micrococcales</taxon>
        <taxon>Microbacteriaceae</taxon>
        <taxon>Microbacterium</taxon>
    </lineage>
</organism>